<evidence type="ECO:0000256" key="6">
    <source>
        <dbReference type="ARBA" id="ARBA00023136"/>
    </source>
</evidence>
<proteinExistence type="inferred from homology"/>
<keyword evidence="5 7" id="KW-1133">Transmembrane helix</keyword>
<dbReference type="RefSeq" id="WP_393993328.1">
    <property type="nucleotide sequence ID" value="NZ_JBAFVH010000008.1"/>
</dbReference>
<comment type="subcellular location">
    <subcellularLocation>
        <location evidence="1 7">Cell membrane</location>
        <topology evidence="1 7">Multi-pass membrane protein</topology>
    </subcellularLocation>
</comment>
<keyword evidence="6 7" id="KW-0472">Membrane</keyword>
<protein>
    <submittedName>
        <fullName evidence="9">ABC transporter permease subunit</fullName>
    </submittedName>
</protein>
<name>A0ABW6ZXU6_9HYPH</name>
<comment type="similarity">
    <text evidence="7">Belongs to the binding-protein-dependent transport system permease family.</text>
</comment>
<dbReference type="PANTHER" id="PTHR30151">
    <property type="entry name" value="ALKANE SULFONATE ABC TRANSPORTER-RELATED, MEMBRANE SUBUNIT"/>
    <property type="match status" value="1"/>
</dbReference>
<evidence type="ECO:0000313" key="9">
    <source>
        <dbReference type="EMBL" id="MFG1373581.1"/>
    </source>
</evidence>
<dbReference type="Proteomes" id="UP001604002">
    <property type="component" value="Unassembled WGS sequence"/>
</dbReference>
<evidence type="ECO:0000256" key="4">
    <source>
        <dbReference type="ARBA" id="ARBA00022692"/>
    </source>
</evidence>
<accession>A0ABW6ZXU6</accession>
<dbReference type="CDD" id="cd06261">
    <property type="entry name" value="TM_PBP2"/>
    <property type="match status" value="1"/>
</dbReference>
<comment type="caution">
    <text evidence="9">The sequence shown here is derived from an EMBL/GenBank/DDBJ whole genome shotgun (WGS) entry which is preliminary data.</text>
</comment>
<dbReference type="EMBL" id="JBAFVH010000008">
    <property type="protein sequence ID" value="MFG1373581.1"/>
    <property type="molecule type" value="Genomic_DNA"/>
</dbReference>
<feature type="transmembrane region" description="Helical" evidence="7">
    <location>
        <begin position="53"/>
        <end position="82"/>
    </location>
</feature>
<dbReference type="PANTHER" id="PTHR30151:SF38">
    <property type="entry name" value="ALIPHATIC SULFONATES TRANSPORT PERMEASE PROTEIN SSUC-RELATED"/>
    <property type="match status" value="1"/>
</dbReference>
<gene>
    <name evidence="9" type="ORF">V5F32_15515</name>
</gene>
<evidence type="ECO:0000256" key="1">
    <source>
        <dbReference type="ARBA" id="ARBA00004651"/>
    </source>
</evidence>
<feature type="transmembrane region" description="Helical" evidence="7">
    <location>
        <begin position="94"/>
        <end position="115"/>
    </location>
</feature>
<dbReference type="SUPFAM" id="SSF161098">
    <property type="entry name" value="MetI-like"/>
    <property type="match status" value="1"/>
</dbReference>
<feature type="domain" description="ABC transmembrane type-1" evidence="8">
    <location>
        <begin position="57"/>
        <end position="235"/>
    </location>
</feature>
<dbReference type="Pfam" id="PF00528">
    <property type="entry name" value="BPD_transp_1"/>
    <property type="match status" value="1"/>
</dbReference>
<feature type="transmembrane region" description="Helical" evidence="7">
    <location>
        <begin position="209"/>
        <end position="233"/>
    </location>
</feature>
<evidence type="ECO:0000256" key="2">
    <source>
        <dbReference type="ARBA" id="ARBA00022448"/>
    </source>
</evidence>
<keyword evidence="4 7" id="KW-0812">Transmembrane</keyword>
<sequence>MRFPWCGALVRVGSLLALLVLWQVAASLAHSRALPTPEAVLAFLSKEAAAGDLFSNLAVTLARVAVSFVIAMAVGAVIGVAFGRMRRLDRAFDTWLVVLLNTPALVITVLCYIWLGLTETAAVLAVALNKIPTVAVLLREGARALSPELDEMAGAFRLSFLDRMRHVVLPQLEPHLAGAARSGLALVWKIVLVVELLGRPNGVGYAISVYFQLFDVAAVLGYSLAFMAVMLAIEYGVLQPFEAHARRWRLEAR</sequence>
<reference evidence="9 10" key="1">
    <citation type="submission" date="2024-02" db="EMBL/GenBank/DDBJ databases">
        <title>Expansion and revision of Xanthobacter and proposal of Roseixanthobacter gen. nov.</title>
        <authorList>
            <person name="Soltysiak M.P.M."/>
            <person name="Jalihal A."/>
            <person name="Ory A."/>
            <person name="Chrisophersen C."/>
            <person name="Lee A.D."/>
            <person name="Boulton J."/>
            <person name="Springer M."/>
        </authorList>
    </citation>
    <scope>NUCLEOTIDE SEQUENCE [LARGE SCALE GENOMIC DNA]</scope>
    <source>
        <strain evidence="9 10">23A</strain>
    </source>
</reference>
<organism evidence="9 10">
    <name type="scientific">Xanthobacter oligotrophicus</name>
    <dbReference type="NCBI Taxonomy" id="2607286"/>
    <lineage>
        <taxon>Bacteria</taxon>
        <taxon>Pseudomonadati</taxon>
        <taxon>Pseudomonadota</taxon>
        <taxon>Alphaproteobacteria</taxon>
        <taxon>Hyphomicrobiales</taxon>
        <taxon>Xanthobacteraceae</taxon>
        <taxon>Xanthobacter</taxon>
    </lineage>
</organism>
<evidence type="ECO:0000256" key="3">
    <source>
        <dbReference type="ARBA" id="ARBA00022475"/>
    </source>
</evidence>
<evidence type="ECO:0000259" key="8">
    <source>
        <dbReference type="PROSITE" id="PS50928"/>
    </source>
</evidence>
<keyword evidence="3" id="KW-1003">Cell membrane</keyword>
<keyword evidence="10" id="KW-1185">Reference proteome</keyword>
<keyword evidence="2 7" id="KW-0813">Transport</keyword>
<dbReference type="Gene3D" id="1.10.3720.10">
    <property type="entry name" value="MetI-like"/>
    <property type="match status" value="1"/>
</dbReference>
<evidence type="ECO:0000256" key="5">
    <source>
        <dbReference type="ARBA" id="ARBA00022989"/>
    </source>
</evidence>
<dbReference type="InterPro" id="IPR035906">
    <property type="entry name" value="MetI-like_sf"/>
</dbReference>
<dbReference type="InterPro" id="IPR000515">
    <property type="entry name" value="MetI-like"/>
</dbReference>
<dbReference type="PROSITE" id="PS50928">
    <property type="entry name" value="ABC_TM1"/>
    <property type="match status" value="1"/>
</dbReference>
<evidence type="ECO:0000313" key="10">
    <source>
        <dbReference type="Proteomes" id="UP001604002"/>
    </source>
</evidence>
<evidence type="ECO:0000256" key="7">
    <source>
        <dbReference type="RuleBase" id="RU363032"/>
    </source>
</evidence>